<evidence type="ECO:0000259" key="5">
    <source>
        <dbReference type="Pfam" id="PF23598"/>
    </source>
</evidence>
<comment type="caution">
    <text evidence="6">The sequence shown here is derived from an EMBL/GenBank/DDBJ whole genome shotgun (WGS) entry which is preliminary data.</text>
</comment>
<dbReference type="Gene3D" id="3.40.50.300">
    <property type="entry name" value="P-loop containing nucleotide triphosphate hydrolases"/>
    <property type="match status" value="1"/>
</dbReference>
<evidence type="ECO:0000259" key="4">
    <source>
        <dbReference type="Pfam" id="PF23559"/>
    </source>
</evidence>
<evidence type="ECO:0000256" key="1">
    <source>
        <dbReference type="ARBA" id="ARBA00022737"/>
    </source>
</evidence>
<dbReference type="InterPro" id="IPR055414">
    <property type="entry name" value="LRR_R13L4/SHOC2-like"/>
</dbReference>
<dbReference type="InterPro" id="IPR042197">
    <property type="entry name" value="Apaf_helical"/>
</dbReference>
<organism evidence="6 7">
    <name type="scientific">Lolium multiflorum</name>
    <name type="common">Italian ryegrass</name>
    <name type="synonym">Lolium perenne subsp. multiflorum</name>
    <dbReference type="NCBI Taxonomy" id="4521"/>
    <lineage>
        <taxon>Eukaryota</taxon>
        <taxon>Viridiplantae</taxon>
        <taxon>Streptophyta</taxon>
        <taxon>Embryophyta</taxon>
        <taxon>Tracheophyta</taxon>
        <taxon>Spermatophyta</taxon>
        <taxon>Magnoliopsida</taxon>
        <taxon>Liliopsida</taxon>
        <taxon>Poales</taxon>
        <taxon>Poaceae</taxon>
        <taxon>BOP clade</taxon>
        <taxon>Pooideae</taxon>
        <taxon>Poodae</taxon>
        <taxon>Poeae</taxon>
        <taxon>Poeae Chloroplast Group 2 (Poeae type)</taxon>
        <taxon>Loliodinae</taxon>
        <taxon>Loliinae</taxon>
        <taxon>Lolium</taxon>
    </lineage>
</organism>
<evidence type="ECO:0000256" key="2">
    <source>
        <dbReference type="ARBA" id="ARBA00022821"/>
    </source>
</evidence>
<keyword evidence="7" id="KW-1185">Reference proteome</keyword>
<dbReference type="InterPro" id="IPR032675">
    <property type="entry name" value="LRR_dom_sf"/>
</dbReference>
<dbReference type="PANTHER" id="PTHR23155">
    <property type="entry name" value="DISEASE RESISTANCE PROTEIN RP"/>
    <property type="match status" value="1"/>
</dbReference>
<proteinExistence type="predicted"/>
<dbReference type="InterPro" id="IPR002182">
    <property type="entry name" value="NB-ARC"/>
</dbReference>
<evidence type="ECO:0000313" key="6">
    <source>
        <dbReference type="EMBL" id="KAK1653651.1"/>
    </source>
</evidence>
<dbReference type="EMBL" id="JAUUTY010000004">
    <property type="protein sequence ID" value="KAK1653651.1"/>
    <property type="molecule type" value="Genomic_DNA"/>
</dbReference>
<dbReference type="GO" id="GO:0009626">
    <property type="term" value="P:plant-type hypersensitive response"/>
    <property type="evidence" value="ECO:0007669"/>
    <property type="project" value="UniProtKB-ARBA"/>
</dbReference>
<dbReference type="Gene3D" id="3.80.10.10">
    <property type="entry name" value="Ribonuclease Inhibitor"/>
    <property type="match status" value="1"/>
</dbReference>
<dbReference type="Proteomes" id="UP001231189">
    <property type="component" value="Unassembled WGS sequence"/>
</dbReference>
<dbReference type="Pfam" id="PF23598">
    <property type="entry name" value="LRR_14"/>
    <property type="match status" value="1"/>
</dbReference>
<dbReference type="InterPro" id="IPR044974">
    <property type="entry name" value="Disease_R_plants"/>
</dbReference>
<protein>
    <recommendedName>
        <fullName evidence="8">NB-ARC domain-containing protein</fullName>
    </recommendedName>
</protein>
<feature type="domain" description="Disease resistance R13L4/SHOC-2-like LRR" evidence="5">
    <location>
        <begin position="440"/>
        <end position="537"/>
    </location>
</feature>
<dbReference type="AlphaFoldDB" id="A0AAD8SLM2"/>
<feature type="domain" description="Disease resistance protein winged helix" evidence="4">
    <location>
        <begin position="317"/>
        <end position="388"/>
    </location>
</feature>
<name>A0AAD8SLM2_LOLMU</name>
<evidence type="ECO:0008006" key="8">
    <source>
        <dbReference type="Google" id="ProtNLM"/>
    </source>
</evidence>
<reference evidence="6" key="1">
    <citation type="submission" date="2023-07" db="EMBL/GenBank/DDBJ databases">
        <title>A chromosome-level genome assembly of Lolium multiflorum.</title>
        <authorList>
            <person name="Chen Y."/>
            <person name="Copetti D."/>
            <person name="Kolliker R."/>
            <person name="Studer B."/>
        </authorList>
    </citation>
    <scope>NUCLEOTIDE SEQUENCE</scope>
    <source>
        <strain evidence="6">02402/16</strain>
        <tissue evidence="6">Leaf</tissue>
    </source>
</reference>
<keyword evidence="2" id="KW-0611">Plant defense</keyword>
<dbReference type="SUPFAM" id="SSF52540">
    <property type="entry name" value="P-loop containing nucleoside triphosphate hydrolases"/>
    <property type="match status" value="1"/>
</dbReference>
<dbReference type="GO" id="GO:0042742">
    <property type="term" value="P:defense response to bacterium"/>
    <property type="evidence" value="ECO:0007669"/>
    <property type="project" value="UniProtKB-ARBA"/>
</dbReference>
<dbReference type="Pfam" id="PF00931">
    <property type="entry name" value="NB-ARC"/>
    <property type="match status" value="1"/>
</dbReference>
<evidence type="ECO:0000313" key="7">
    <source>
        <dbReference type="Proteomes" id="UP001231189"/>
    </source>
</evidence>
<sequence length="585" mass="66456">MLPTTGGSMDADRRHIADRNSLTRIRTMEAALEESHLVGRENIKSDIIKLMLNQASPTFQVISVWGMGGLGKTTLIKDIYQSQELSGTFEKRACVTVMRPFMLEKLLASIVMQLDAEPAEKGVAGLLGTTKRALPLMNLGELTEELARHLDTKRCLIVLDDISCNVEWDLIIRRLPKMENASRIIVTTREEIVARHCSAANQQNIYQLEVLQDEHARMLFAKKIFRETVYLEEQYPELVEQANMILKKCDGLPLAIVTIGGFLANQPKTVLEWRKLNEHISAELEMNPELEIIIAVLNKSYDGLPYHLKSCFLYMAIFPEDYKASRRRLVRRWTAEGYSREGRGKSAEEIADNYFMELISRSMILPYQQSIHSRKGIDSCQVHDLIREIGISKSTEGNLVFRLEKDCSLNGQGKIRHLSISSNWEGDQVEFESIVDMSRIRSLTVFGKWRPFFISDKMRLLRVLDLEGTSGVLDHHLEYIGKLLHIRYLSLRGCKDIYHLPDSLGNLRQLQTLDITGTCIIGLPQTIVKLSKLQNICGGAIEDNEDDNLEIETCQKDLPKVMRNRLCAMTCSSMAFCVACCNLSL</sequence>
<accession>A0AAD8SLM2</accession>
<dbReference type="Gene3D" id="1.10.8.430">
    <property type="entry name" value="Helical domain of apoptotic protease-activating factors"/>
    <property type="match status" value="1"/>
</dbReference>
<dbReference type="GO" id="GO:0002758">
    <property type="term" value="P:innate immune response-activating signaling pathway"/>
    <property type="evidence" value="ECO:0007669"/>
    <property type="project" value="UniProtKB-ARBA"/>
</dbReference>
<dbReference type="InterPro" id="IPR036388">
    <property type="entry name" value="WH-like_DNA-bd_sf"/>
</dbReference>
<dbReference type="Pfam" id="PF23559">
    <property type="entry name" value="WHD_DRP"/>
    <property type="match status" value="1"/>
</dbReference>
<dbReference type="PANTHER" id="PTHR23155:SF1114">
    <property type="entry name" value="OS02G0475500 PROTEIN"/>
    <property type="match status" value="1"/>
</dbReference>
<gene>
    <name evidence="6" type="ORF">QYE76_071456</name>
</gene>
<dbReference type="SUPFAM" id="SSF52047">
    <property type="entry name" value="RNI-like"/>
    <property type="match status" value="1"/>
</dbReference>
<dbReference type="InterPro" id="IPR058922">
    <property type="entry name" value="WHD_DRP"/>
</dbReference>
<dbReference type="GO" id="GO:0043531">
    <property type="term" value="F:ADP binding"/>
    <property type="evidence" value="ECO:0007669"/>
    <property type="project" value="InterPro"/>
</dbReference>
<keyword evidence="1" id="KW-0677">Repeat</keyword>
<dbReference type="InterPro" id="IPR027417">
    <property type="entry name" value="P-loop_NTPase"/>
</dbReference>
<dbReference type="PRINTS" id="PR00364">
    <property type="entry name" value="DISEASERSIST"/>
</dbReference>
<evidence type="ECO:0000259" key="3">
    <source>
        <dbReference type="Pfam" id="PF00931"/>
    </source>
</evidence>
<feature type="domain" description="NB-ARC" evidence="3">
    <location>
        <begin position="47"/>
        <end position="228"/>
    </location>
</feature>
<dbReference type="FunFam" id="1.10.10.10:FF:000322">
    <property type="entry name" value="Probable disease resistance protein At1g63360"/>
    <property type="match status" value="1"/>
</dbReference>
<dbReference type="Gene3D" id="1.10.10.10">
    <property type="entry name" value="Winged helix-like DNA-binding domain superfamily/Winged helix DNA-binding domain"/>
    <property type="match status" value="1"/>
</dbReference>